<dbReference type="InterPro" id="IPR026039">
    <property type="entry name" value="YfgM"/>
</dbReference>
<dbReference type="STRING" id="1121001.SAMN02745857_02000"/>
<keyword evidence="2" id="KW-1003">Cell membrane</keyword>
<dbReference type="GO" id="GO:0005886">
    <property type="term" value="C:plasma membrane"/>
    <property type="evidence" value="ECO:0007669"/>
    <property type="project" value="UniProtKB-SubCell"/>
</dbReference>
<dbReference type="AlphaFoldDB" id="A0A1W1XLP8"/>
<keyword evidence="3 9" id="KW-0812">Transmembrane</keyword>
<dbReference type="GO" id="GO:0044877">
    <property type="term" value="F:protein-containing complex binding"/>
    <property type="evidence" value="ECO:0007669"/>
    <property type="project" value="InterPro"/>
</dbReference>
<dbReference type="EMBL" id="FWXD01000010">
    <property type="protein sequence ID" value="SMC24899.1"/>
    <property type="molecule type" value="Genomic_DNA"/>
</dbReference>
<feature type="transmembrane region" description="Helical" evidence="9">
    <location>
        <begin position="21"/>
        <end position="39"/>
    </location>
</feature>
<dbReference type="InterPro" id="IPR018704">
    <property type="entry name" value="SecYEG/CpoB_TPR"/>
</dbReference>
<evidence type="ECO:0000313" key="12">
    <source>
        <dbReference type="Proteomes" id="UP000192761"/>
    </source>
</evidence>
<dbReference type="InterPro" id="IPR011990">
    <property type="entry name" value="TPR-like_helical_dom_sf"/>
</dbReference>
<dbReference type="SUPFAM" id="SSF48452">
    <property type="entry name" value="TPR-like"/>
    <property type="match status" value="1"/>
</dbReference>
<keyword evidence="4 9" id="KW-1133">Transmembrane helix</keyword>
<keyword evidence="12" id="KW-1185">Reference proteome</keyword>
<evidence type="ECO:0000256" key="7">
    <source>
        <dbReference type="ARBA" id="ARBA00024197"/>
    </source>
</evidence>
<reference evidence="11 12" key="1">
    <citation type="submission" date="2017-04" db="EMBL/GenBank/DDBJ databases">
        <authorList>
            <person name="Afonso C.L."/>
            <person name="Miller P.J."/>
            <person name="Scott M.A."/>
            <person name="Spackman E."/>
            <person name="Goraichik I."/>
            <person name="Dimitrov K.M."/>
            <person name="Suarez D.L."/>
            <person name="Swayne D.E."/>
        </authorList>
    </citation>
    <scope>NUCLEOTIDE SEQUENCE [LARGE SCALE GENOMIC DNA]</scope>
    <source>
        <strain evidence="11 12">DSM 23236</strain>
    </source>
</reference>
<evidence type="ECO:0000256" key="8">
    <source>
        <dbReference type="ARBA" id="ARBA00024235"/>
    </source>
</evidence>
<dbReference type="PANTHER" id="PTHR38035:SF1">
    <property type="entry name" value="ANCILLARY SECYEG TRANSLOCON SUBUNIT"/>
    <property type="match status" value="1"/>
</dbReference>
<proteinExistence type="inferred from homology"/>
<feature type="domain" description="Ancillary SecYEG translocon subunit/Cell division coordinator CpoB TPR" evidence="10">
    <location>
        <begin position="15"/>
        <end position="206"/>
    </location>
</feature>
<dbReference type="OrthoDB" id="8521102at2"/>
<keyword evidence="5 9" id="KW-0472">Membrane</keyword>
<dbReference type="RefSeq" id="WP_084090656.1">
    <property type="nucleotide sequence ID" value="NZ_FWXD01000010.1"/>
</dbReference>
<evidence type="ECO:0000256" key="9">
    <source>
        <dbReference type="SAM" id="Phobius"/>
    </source>
</evidence>
<sequence length="208" mass="22036">MAFDLQEQEQIAELKAWWKDWGKYLAAVLAAAGIGYLGWQGWSAYQTSDAQSAAEIYAKAELLGNDAAKLKAEAQKLQNEYGSTGFAARATLLAAKASASNGDFKEAALQLQWVIGHAGEAGLRDAARLRLAAVNIDLKQYDAALAALKGREEAASTALFAEASGDVLAEKGDVAGARDAYKQALAKLDKNAPNYPFVEVKLAALGNV</sequence>
<dbReference type="Proteomes" id="UP000192761">
    <property type="component" value="Unassembled WGS sequence"/>
</dbReference>
<organism evidence="11 12">
    <name type="scientific">Andreprevotia lacus DSM 23236</name>
    <dbReference type="NCBI Taxonomy" id="1121001"/>
    <lineage>
        <taxon>Bacteria</taxon>
        <taxon>Pseudomonadati</taxon>
        <taxon>Pseudomonadota</taxon>
        <taxon>Betaproteobacteria</taxon>
        <taxon>Neisseriales</taxon>
        <taxon>Chitinibacteraceae</taxon>
        <taxon>Andreprevotia</taxon>
    </lineage>
</organism>
<name>A0A1W1XLP8_9NEIS</name>
<comment type="similarity">
    <text evidence="7">Belongs to the YfgM family.</text>
</comment>
<evidence type="ECO:0000256" key="5">
    <source>
        <dbReference type="ARBA" id="ARBA00023136"/>
    </source>
</evidence>
<comment type="subcellular location">
    <subcellularLocation>
        <location evidence="1">Cell membrane</location>
        <topology evidence="1">Single-pass type II membrane protein</topology>
    </subcellularLocation>
</comment>
<evidence type="ECO:0000256" key="1">
    <source>
        <dbReference type="ARBA" id="ARBA00004401"/>
    </source>
</evidence>
<accession>A0A1W1XLP8</accession>
<evidence type="ECO:0000256" key="3">
    <source>
        <dbReference type="ARBA" id="ARBA00022692"/>
    </source>
</evidence>
<dbReference type="Pfam" id="PF09976">
    <property type="entry name" value="TPR_21"/>
    <property type="match status" value="1"/>
</dbReference>
<protein>
    <recommendedName>
        <fullName evidence="8">Ancillary SecYEG translocon subunit</fullName>
    </recommendedName>
</protein>
<evidence type="ECO:0000256" key="2">
    <source>
        <dbReference type="ARBA" id="ARBA00022475"/>
    </source>
</evidence>
<keyword evidence="6" id="KW-0143">Chaperone</keyword>
<evidence type="ECO:0000256" key="6">
    <source>
        <dbReference type="ARBA" id="ARBA00023186"/>
    </source>
</evidence>
<evidence type="ECO:0000259" key="10">
    <source>
        <dbReference type="Pfam" id="PF09976"/>
    </source>
</evidence>
<evidence type="ECO:0000313" key="11">
    <source>
        <dbReference type="EMBL" id="SMC24899.1"/>
    </source>
</evidence>
<evidence type="ECO:0000256" key="4">
    <source>
        <dbReference type="ARBA" id="ARBA00022989"/>
    </source>
</evidence>
<dbReference type="PIRSF" id="PIRSF006170">
    <property type="entry name" value="YfgM"/>
    <property type="match status" value="1"/>
</dbReference>
<dbReference type="PANTHER" id="PTHR38035">
    <property type="entry name" value="UPF0070 PROTEIN YFGM"/>
    <property type="match status" value="1"/>
</dbReference>
<gene>
    <name evidence="11" type="ORF">SAMN02745857_02000</name>
</gene>